<sequence>MRTFDFTVQASKKWPAALVTFLYLGIVTAFVVSQWHLVQPLVLNEHRIVGAGAIALTAAPLLLLLGLLDSHRTVLIGRGDLVLFSGRHEIDRIALHEIGRVRVTKLARCLEISDRAGNLRIRLNCAGLSNPSDQVLDTLLRTMPGHETRTEGRVQELRWMDRSAEFRAVH</sequence>
<feature type="transmembrane region" description="Helical" evidence="1">
    <location>
        <begin position="16"/>
        <end position="36"/>
    </location>
</feature>
<dbReference type="RefSeq" id="WP_124844960.1">
    <property type="nucleotide sequence ID" value="NZ_JAUNKP010000008.1"/>
</dbReference>
<name>A0A3P1T5D6_9ACTN</name>
<dbReference type="OrthoDB" id="9839020at2"/>
<proteinExistence type="predicted"/>
<keyword evidence="1" id="KW-1133">Transmembrane helix</keyword>
<reference evidence="2 3" key="1">
    <citation type="submission" date="2018-11" db="EMBL/GenBank/DDBJ databases">
        <title>Genomes From Bacteria Associated with the Canine Oral Cavity: a Test Case for Automated Genome-Based Taxonomic Assignment.</title>
        <authorList>
            <person name="Coil D.A."/>
            <person name="Jospin G."/>
            <person name="Darling A.E."/>
            <person name="Wallis C."/>
            <person name="Davis I.J."/>
            <person name="Harris S."/>
            <person name="Eisen J.A."/>
            <person name="Holcombe L.J."/>
            <person name="O'Flynn C."/>
        </authorList>
    </citation>
    <scope>NUCLEOTIDE SEQUENCE [LARGE SCALE GENOMIC DNA]</scope>
    <source>
        <strain evidence="2 3">OH887_COT-365</strain>
    </source>
</reference>
<feature type="transmembrane region" description="Helical" evidence="1">
    <location>
        <begin position="48"/>
        <end position="68"/>
    </location>
</feature>
<evidence type="ECO:0000313" key="2">
    <source>
        <dbReference type="EMBL" id="RRD04570.1"/>
    </source>
</evidence>
<protein>
    <submittedName>
        <fullName evidence="2">Uncharacterized protein</fullName>
    </submittedName>
</protein>
<keyword evidence="1" id="KW-0812">Transmembrane</keyword>
<gene>
    <name evidence="2" type="ORF">EII34_09700</name>
</gene>
<dbReference type="EMBL" id="RQZG01000010">
    <property type="protein sequence ID" value="RRD04570.1"/>
    <property type="molecule type" value="Genomic_DNA"/>
</dbReference>
<evidence type="ECO:0000256" key="1">
    <source>
        <dbReference type="SAM" id="Phobius"/>
    </source>
</evidence>
<dbReference type="Proteomes" id="UP000280819">
    <property type="component" value="Unassembled WGS sequence"/>
</dbReference>
<evidence type="ECO:0000313" key="3">
    <source>
        <dbReference type="Proteomes" id="UP000280819"/>
    </source>
</evidence>
<accession>A0A3P1T5D6</accession>
<organism evidence="2 3">
    <name type="scientific">Arachnia propionica</name>
    <dbReference type="NCBI Taxonomy" id="1750"/>
    <lineage>
        <taxon>Bacteria</taxon>
        <taxon>Bacillati</taxon>
        <taxon>Actinomycetota</taxon>
        <taxon>Actinomycetes</taxon>
        <taxon>Propionibacteriales</taxon>
        <taxon>Propionibacteriaceae</taxon>
        <taxon>Arachnia</taxon>
    </lineage>
</organism>
<keyword evidence="1" id="KW-0472">Membrane</keyword>
<comment type="caution">
    <text evidence="2">The sequence shown here is derived from an EMBL/GenBank/DDBJ whole genome shotgun (WGS) entry which is preliminary data.</text>
</comment>
<dbReference type="AlphaFoldDB" id="A0A3P1T5D6"/>